<sequence length="153" mass="16700">MQAISVRQPYAWAIARGHRRISNQEEPTDYRGTVLVHAAMRVDLDSCALPQVREAGWNPDDPLAALGAVIAVAEVTDVCGATAGRRDAVCDCGSWARPGEYHWRLGGLRPLRRPIMALGRQGGLWTPQDSLVADVRAMLIEPPVRPALIANRT</sequence>
<dbReference type="InterPro" id="IPR015947">
    <property type="entry name" value="PUA-like_sf"/>
</dbReference>
<accession>A0ABP6QEZ0</accession>
<dbReference type="EMBL" id="BAAAUV010000009">
    <property type="protein sequence ID" value="GAA3217281.1"/>
    <property type="molecule type" value="Genomic_DNA"/>
</dbReference>
<dbReference type="Proteomes" id="UP001501237">
    <property type="component" value="Unassembled WGS sequence"/>
</dbReference>
<dbReference type="Gene3D" id="2.30.130.30">
    <property type="entry name" value="Hypothetical protein"/>
    <property type="match status" value="1"/>
</dbReference>
<evidence type="ECO:0008006" key="3">
    <source>
        <dbReference type="Google" id="ProtNLM"/>
    </source>
</evidence>
<proteinExistence type="predicted"/>
<gene>
    <name evidence="1" type="ORF">GCM10010468_39890</name>
</gene>
<organism evidence="1 2">
    <name type="scientific">Actinocorallia longicatena</name>
    <dbReference type="NCBI Taxonomy" id="111803"/>
    <lineage>
        <taxon>Bacteria</taxon>
        <taxon>Bacillati</taxon>
        <taxon>Actinomycetota</taxon>
        <taxon>Actinomycetes</taxon>
        <taxon>Streptosporangiales</taxon>
        <taxon>Thermomonosporaceae</taxon>
        <taxon>Actinocorallia</taxon>
    </lineage>
</organism>
<dbReference type="SUPFAM" id="SSF88697">
    <property type="entry name" value="PUA domain-like"/>
    <property type="match status" value="1"/>
</dbReference>
<evidence type="ECO:0000313" key="1">
    <source>
        <dbReference type="EMBL" id="GAA3217281.1"/>
    </source>
</evidence>
<name>A0ABP6QEZ0_9ACTN</name>
<reference evidence="2" key="1">
    <citation type="journal article" date="2019" name="Int. J. Syst. Evol. Microbiol.">
        <title>The Global Catalogue of Microorganisms (GCM) 10K type strain sequencing project: providing services to taxonomists for standard genome sequencing and annotation.</title>
        <authorList>
            <consortium name="The Broad Institute Genomics Platform"/>
            <consortium name="The Broad Institute Genome Sequencing Center for Infectious Disease"/>
            <person name="Wu L."/>
            <person name="Ma J."/>
        </authorList>
    </citation>
    <scope>NUCLEOTIDE SEQUENCE [LARGE SCALE GENOMIC DNA]</scope>
    <source>
        <strain evidence="2">JCM 9377</strain>
    </source>
</reference>
<keyword evidence="2" id="KW-1185">Reference proteome</keyword>
<comment type="caution">
    <text evidence="1">The sequence shown here is derived from an EMBL/GenBank/DDBJ whole genome shotgun (WGS) entry which is preliminary data.</text>
</comment>
<evidence type="ECO:0000313" key="2">
    <source>
        <dbReference type="Proteomes" id="UP001501237"/>
    </source>
</evidence>
<protein>
    <recommendedName>
        <fullName evidence="3">ASCH domain-containing protein</fullName>
    </recommendedName>
</protein>